<keyword evidence="6 14" id="KW-0479">Metal-binding</keyword>
<dbReference type="GO" id="GO:0033503">
    <property type="term" value="C:HULC complex"/>
    <property type="evidence" value="ECO:0007669"/>
    <property type="project" value="TreeGrafter"/>
</dbReference>
<gene>
    <name evidence="17" type="ORF">cand_007940</name>
</gene>
<evidence type="ECO:0000256" key="13">
    <source>
        <dbReference type="PROSITE-ProRule" id="PRU00175"/>
    </source>
</evidence>
<organism evidence="17 18">
    <name type="scientific">Cryptosporidium andersoni</name>
    <dbReference type="NCBI Taxonomy" id="117008"/>
    <lineage>
        <taxon>Eukaryota</taxon>
        <taxon>Sar</taxon>
        <taxon>Alveolata</taxon>
        <taxon>Apicomplexa</taxon>
        <taxon>Conoidasida</taxon>
        <taxon>Coccidia</taxon>
        <taxon>Eucoccidiorida</taxon>
        <taxon>Eimeriorina</taxon>
        <taxon>Cryptosporidiidae</taxon>
        <taxon>Cryptosporidium</taxon>
    </lineage>
</organism>
<dbReference type="InterPro" id="IPR013956">
    <property type="entry name" value="E3_ubiquit_lig_Bre1"/>
</dbReference>
<dbReference type="PANTHER" id="PTHR23163:SF0">
    <property type="entry name" value="E3 UBIQUITIN-PROTEIN LIGASE BRE1"/>
    <property type="match status" value="1"/>
</dbReference>
<keyword evidence="8 14" id="KW-0833">Ubl conjugation pathway</keyword>
<dbReference type="VEuPathDB" id="CryptoDB:cand_007940"/>
<keyword evidence="10 14" id="KW-0156">Chromatin regulator</keyword>
<evidence type="ECO:0000256" key="9">
    <source>
        <dbReference type="ARBA" id="ARBA00022833"/>
    </source>
</evidence>
<feature type="domain" description="RING-type" evidence="16">
    <location>
        <begin position="634"/>
        <end position="673"/>
    </location>
</feature>
<keyword evidence="11 14" id="KW-0175">Coiled coil</keyword>
<evidence type="ECO:0000256" key="12">
    <source>
        <dbReference type="ARBA" id="ARBA00023242"/>
    </source>
</evidence>
<feature type="coiled-coil region" evidence="15">
    <location>
        <begin position="289"/>
        <end position="349"/>
    </location>
</feature>
<sequence>MISKRKRDSIECRKSPKVVKNKEVTTLPLDTEELSLYYVDQLQNTIKIYRDIIDKLNKDIEDLTNLDAESYNLEFVENLKEDKEIIKGDFEKSDIEGNNTDGSDKFRILIKRLHILLRKRNEESVVLENEIKRLKMQNILYKTRYKNTDNTCESNIQSINNSNVNSGVFTPSKDNEVININKEDIDVKLNIKDKIISDLQNKVIDSQTKLFEAYKKLSLLEPCGDYSNIDELLLSIEDNPQIMTLDQKNEIETSTILTNSEEKDEYDTLNNLDHSYNFCKCVDIILVRINELQEQLNNKESVLRDIIRSKILNQINRSIELHEECERKREALLNELSDLKNKNNELKLCIIDKDRLFRLMENKYKESENRLSSLKDCFNKSQLKSCNNCRGVSKCVDTIKNISDDYKDQLENIMNEYEELSSAFEEKLLECDELRSNLEQKQDELININTNIEELKSTIQEVNTVNLLYDEKLSLIRRQYQASVSSTIYSNQINSYNIEIRNLIETMCKNLQEYLETTMNDDKYLENIKALETKILKYRIQMRKLILHINYYKTENNKLIYEKKEISDINMKNQETMSILRNRIQYVVNKVRKLTNIVINIDETNDKDLDIDDHDKAMQELKNENKQLLTLMQCSVCHDKLKDIVIQRCGHLFCKGCIDKSFTSRNRKCPLCHTTYDKYDIKKIFFD</sequence>
<dbReference type="OrthoDB" id="10266039at2759"/>
<evidence type="ECO:0000313" key="17">
    <source>
        <dbReference type="EMBL" id="OII76048.1"/>
    </source>
</evidence>
<dbReference type="AlphaFoldDB" id="A0A1J4MPE7"/>
<dbReference type="GO" id="GO:0016567">
    <property type="term" value="P:protein ubiquitination"/>
    <property type="evidence" value="ECO:0007669"/>
    <property type="project" value="UniProtKB-UniRule"/>
</dbReference>
<keyword evidence="18" id="KW-1185">Reference proteome</keyword>
<dbReference type="RefSeq" id="XP_067067894.1">
    <property type="nucleotide sequence ID" value="XM_067211034.1"/>
</dbReference>
<keyword evidence="7 13" id="KW-0863">Zinc-finger</keyword>
<evidence type="ECO:0000256" key="2">
    <source>
        <dbReference type="ARBA" id="ARBA00004123"/>
    </source>
</evidence>
<dbReference type="EMBL" id="LRBS01000069">
    <property type="protein sequence ID" value="OII76048.1"/>
    <property type="molecule type" value="Genomic_DNA"/>
</dbReference>
<evidence type="ECO:0000256" key="6">
    <source>
        <dbReference type="ARBA" id="ARBA00022723"/>
    </source>
</evidence>
<comment type="caution">
    <text evidence="17">The sequence shown here is derived from an EMBL/GenBank/DDBJ whole genome shotgun (WGS) entry which is preliminary data.</text>
</comment>
<comment type="catalytic activity">
    <reaction evidence="1 14">
        <text>S-ubiquitinyl-[E2 ubiquitin-conjugating enzyme]-L-cysteine + [acceptor protein]-L-lysine = [E2 ubiquitin-conjugating enzyme]-L-cysteine + N(6)-ubiquitinyl-[acceptor protein]-L-lysine.</text>
        <dbReference type="EC" id="2.3.2.27"/>
    </reaction>
</comment>
<dbReference type="SUPFAM" id="SSF57850">
    <property type="entry name" value="RING/U-box"/>
    <property type="match status" value="1"/>
</dbReference>
<comment type="subcellular location">
    <subcellularLocation>
        <location evidence="2 14">Nucleus</location>
    </subcellularLocation>
</comment>
<dbReference type="EC" id="2.3.2.27" evidence="14"/>
<dbReference type="GO" id="GO:0006325">
    <property type="term" value="P:chromatin organization"/>
    <property type="evidence" value="ECO:0007669"/>
    <property type="project" value="UniProtKB-KW"/>
</dbReference>
<evidence type="ECO:0000256" key="3">
    <source>
        <dbReference type="ARBA" id="ARBA00004906"/>
    </source>
</evidence>
<keyword evidence="9 14" id="KW-0862">Zinc</keyword>
<protein>
    <recommendedName>
        <fullName evidence="14">E3 ubiquitin protein ligase</fullName>
        <ecNumber evidence="14">2.3.2.27</ecNumber>
    </recommendedName>
</protein>
<dbReference type="PROSITE" id="PS00518">
    <property type="entry name" value="ZF_RING_1"/>
    <property type="match status" value="1"/>
</dbReference>
<dbReference type="GO" id="GO:0061630">
    <property type="term" value="F:ubiquitin protein ligase activity"/>
    <property type="evidence" value="ECO:0007669"/>
    <property type="project" value="UniProtKB-EC"/>
</dbReference>
<evidence type="ECO:0000256" key="10">
    <source>
        <dbReference type="ARBA" id="ARBA00022853"/>
    </source>
</evidence>
<evidence type="ECO:0000256" key="4">
    <source>
        <dbReference type="ARBA" id="ARBA00005555"/>
    </source>
</evidence>
<dbReference type="Proteomes" id="UP000186804">
    <property type="component" value="Unassembled WGS sequence"/>
</dbReference>
<accession>A0A1J4MPE7</accession>
<dbReference type="Pfam" id="PF13923">
    <property type="entry name" value="zf-C3HC4_2"/>
    <property type="match status" value="1"/>
</dbReference>
<dbReference type="CDD" id="cd16499">
    <property type="entry name" value="RING-HC_Bre1-like"/>
    <property type="match status" value="1"/>
</dbReference>
<dbReference type="InterPro" id="IPR013083">
    <property type="entry name" value="Znf_RING/FYVE/PHD"/>
</dbReference>
<dbReference type="InterPro" id="IPR017907">
    <property type="entry name" value="Znf_RING_CS"/>
</dbReference>
<keyword evidence="5 14" id="KW-0808">Transferase</keyword>
<proteinExistence type="inferred from homology"/>
<evidence type="ECO:0000256" key="15">
    <source>
        <dbReference type="SAM" id="Coils"/>
    </source>
</evidence>
<name>A0A1J4MPE7_9CRYT</name>
<evidence type="ECO:0000256" key="1">
    <source>
        <dbReference type="ARBA" id="ARBA00000900"/>
    </source>
</evidence>
<dbReference type="InterPro" id="IPR001841">
    <property type="entry name" value="Znf_RING"/>
</dbReference>
<dbReference type="UniPathway" id="UPA00143"/>
<evidence type="ECO:0000313" key="18">
    <source>
        <dbReference type="Proteomes" id="UP000186804"/>
    </source>
</evidence>
<dbReference type="GO" id="GO:0008270">
    <property type="term" value="F:zinc ion binding"/>
    <property type="evidence" value="ECO:0007669"/>
    <property type="project" value="UniProtKB-KW"/>
</dbReference>
<comment type="similarity">
    <text evidence="4 14">Belongs to the BRE1 family.</text>
</comment>
<dbReference type="SMART" id="SM00184">
    <property type="entry name" value="RING"/>
    <property type="match status" value="1"/>
</dbReference>
<evidence type="ECO:0000256" key="14">
    <source>
        <dbReference type="RuleBase" id="RU365038"/>
    </source>
</evidence>
<evidence type="ECO:0000256" key="5">
    <source>
        <dbReference type="ARBA" id="ARBA00022679"/>
    </source>
</evidence>
<evidence type="ECO:0000256" key="8">
    <source>
        <dbReference type="ARBA" id="ARBA00022786"/>
    </source>
</evidence>
<feature type="coiled-coil region" evidence="15">
    <location>
        <begin position="39"/>
        <end position="66"/>
    </location>
</feature>
<comment type="pathway">
    <text evidence="3 14">Protein modification; protein ubiquitination.</text>
</comment>
<dbReference type="GeneID" id="92364979"/>
<dbReference type="PROSITE" id="PS50089">
    <property type="entry name" value="ZF_RING_2"/>
    <property type="match status" value="1"/>
</dbReference>
<feature type="coiled-coil region" evidence="15">
    <location>
        <begin position="396"/>
        <end position="458"/>
    </location>
</feature>
<dbReference type="GO" id="GO:0005634">
    <property type="term" value="C:nucleus"/>
    <property type="evidence" value="ECO:0007669"/>
    <property type="project" value="UniProtKB-SubCell"/>
</dbReference>
<dbReference type="Gene3D" id="3.30.40.10">
    <property type="entry name" value="Zinc/RING finger domain, C3HC4 (zinc finger)"/>
    <property type="match status" value="1"/>
</dbReference>
<reference evidence="17 18" key="1">
    <citation type="submission" date="2016-10" db="EMBL/GenBank/DDBJ databases">
        <title>Reductive evolution of mitochondrial metabolism and differential evolution of invasion-related proteins in Cryptosporidium.</title>
        <authorList>
            <person name="Liu S."/>
            <person name="Roellig D.M."/>
            <person name="Guo Y."/>
            <person name="Li N."/>
            <person name="Frace M.A."/>
            <person name="Tang K."/>
            <person name="Zhang L."/>
            <person name="Feng Y."/>
            <person name="Xiao L."/>
        </authorList>
    </citation>
    <scope>NUCLEOTIDE SEQUENCE [LARGE SCALE GENOMIC DNA]</scope>
    <source>
        <strain evidence="17">30847</strain>
    </source>
</reference>
<evidence type="ECO:0000256" key="11">
    <source>
        <dbReference type="ARBA" id="ARBA00023054"/>
    </source>
</evidence>
<keyword evidence="12 14" id="KW-0539">Nucleus</keyword>
<dbReference type="PANTHER" id="PTHR23163">
    <property type="entry name" value="RING FINGER PROTEIN-RELATED"/>
    <property type="match status" value="1"/>
</dbReference>
<evidence type="ECO:0000259" key="16">
    <source>
        <dbReference type="PROSITE" id="PS50089"/>
    </source>
</evidence>
<evidence type="ECO:0000256" key="7">
    <source>
        <dbReference type="ARBA" id="ARBA00022771"/>
    </source>
</evidence>